<evidence type="ECO:0000256" key="1">
    <source>
        <dbReference type="SAM" id="MobiDB-lite"/>
    </source>
</evidence>
<organism evidence="2 3">
    <name type="scientific">Colletotrichum tabaci</name>
    <dbReference type="NCBI Taxonomy" id="1209068"/>
    <lineage>
        <taxon>Eukaryota</taxon>
        <taxon>Fungi</taxon>
        <taxon>Dikarya</taxon>
        <taxon>Ascomycota</taxon>
        <taxon>Pezizomycotina</taxon>
        <taxon>Sordariomycetes</taxon>
        <taxon>Hypocreomycetidae</taxon>
        <taxon>Glomerellales</taxon>
        <taxon>Glomerellaceae</taxon>
        <taxon>Colletotrichum</taxon>
        <taxon>Colletotrichum destructivum species complex</taxon>
    </lineage>
</organism>
<evidence type="ECO:0000313" key="3">
    <source>
        <dbReference type="Proteomes" id="UP001327957"/>
    </source>
</evidence>
<feature type="region of interest" description="Disordered" evidence="1">
    <location>
        <begin position="134"/>
        <end position="158"/>
    </location>
</feature>
<protein>
    <submittedName>
        <fullName evidence="2">Uncharacterized protein</fullName>
    </submittedName>
</protein>
<dbReference type="Proteomes" id="UP001327957">
    <property type="component" value="Unassembled WGS sequence"/>
</dbReference>
<proteinExistence type="predicted"/>
<keyword evidence="3" id="KW-1185">Reference proteome</keyword>
<name>A0AAV9TP96_9PEZI</name>
<gene>
    <name evidence="2" type="ORF">QIS74_02502</name>
</gene>
<evidence type="ECO:0000313" key="2">
    <source>
        <dbReference type="EMBL" id="KAK6225174.1"/>
    </source>
</evidence>
<sequence length="158" mass="17767">MPPATVRQPAHSLLRRNDDGELLELSALAGECAASALIETELFREHSDPYTGGDVTLHVHADMRLRHKVYQRNAGLSMQDPIYFHAEDLNEWYDSLPQQDPETSLMLVFISTTDARRAGWRLAAAPQLSRNRRAQAVVHLSDDEEDQDGSQHQPIQLG</sequence>
<reference evidence="2 3" key="1">
    <citation type="submission" date="2023-04" db="EMBL/GenBank/DDBJ databases">
        <title>Colletotrichum tabacum stain YC1 causing leaf anthracnose on Nicotiana tabacum(L.) cv.</title>
        <authorList>
            <person name="Ji Z."/>
            <person name="Wang M."/>
            <person name="Zhang J."/>
            <person name="Wang N."/>
            <person name="Zhou Z."/>
        </authorList>
    </citation>
    <scope>NUCLEOTIDE SEQUENCE [LARGE SCALE GENOMIC DNA]</scope>
    <source>
        <strain evidence="2 3">YC1</strain>
    </source>
</reference>
<dbReference type="AlphaFoldDB" id="A0AAV9TP96"/>
<comment type="caution">
    <text evidence="2">The sequence shown here is derived from an EMBL/GenBank/DDBJ whole genome shotgun (WGS) entry which is preliminary data.</text>
</comment>
<accession>A0AAV9TP96</accession>
<dbReference type="EMBL" id="JASAOK010000003">
    <property type="protein sequence ID" value="KAK6225174.1"/>
    <property type="molecule type" value="Genomic_DNA"/>
</dbReference>